<name>A1ZF10_MICM2</name>
<dbReference type="EMBL" id="AAWS01000004">
    <property type="protein sequence ID" value="EAY31112.1"/>
    <property type="molecule type" value="Genomic_DNA"/>
</dbReference>
<accession>A1ZF10</accession>
<dbReference type="AlphaFoldDB" id="A1ZF10"/>
<dbReference type="Proteomes" id="UP000004095">
    <property type="component" value="Unassembled WGS sequence"/>
</dbReference>
<feature type="transmembrane region" description="Helical" evidence="1">
    <location>
        <begin position="101"/>
        <end position="120"/>
    </location>
</feature>
<proteinExistence type="predicted"/>
<feature type="transmembrane region" description="Helical" evidence="1">
    <location>
        <begin position="70"/>
        <end position="89"/>
    </location>
</feature>
<comment type="caution">
    <text evidence="2">The sequence shown here is derived from an EMBL/GenBank/DDBJ whole genome shotgun (WGS) entry which is preliminary data.</text>
</comment>
<evidence type="ECO:0000313" key="2">
    <source>
        <dbReference type="EMBL" id="EAY31112.1"/>
    </source>
</evidence>
<keyword evidence="1" id="KW-0472">Membrane</keyword>
<evidence type="ECO:0000313" key="3">
    <source>
        <dbReference type="Proteomes" id="UP000004095"/>
    </source>
</evidence>
<feature type="transmembrane region" description="Helical" evidence="1">
    <location>
        <begin position="45"/>
        <end position="63"/>
    </location>
</feature>
<feature type="transmembrane region" description="Helical" evidence="1">
    <location>
        <begin position="20"/>
        <end position="39"/>
    </location>
</feature>
<evidence type="ECO:0000256" key="1">
    <source>
        <dbReference type="SAM" id="Phobius"/>
    </source>
</evidence>
<gene>
    <name evidence="2" type="ORF">M23134_07520</name>
</gene>
<keyword evidence="1" id="KW-0812">Transmembrane</keyword>
<reference evidence="2 3" key="1">
    <citation type="submission" date="2007-01" db="EMBL/GenBank/DDBJ databases">
        <authorList>
            <person name="Haygood M."/>
            <person name="Podell S."/>
            <person name="Anderson C."/>
            <person name="Hopkinson B."/>
            <person name="Roe K."/>
            <person name="Barbeau K."/>
            <person name="Gaasterland T."/>
            <person name="Ferriera S."/>
            <person name="Johnson J."/>
            <person name="Kravitz S."/>
            <person name="Beeson K."/>
            <person name="Sutton G."/>
            <person name="Rogers Y.-H."/>
            <person name="Friedman R."/>
            <person name="Frazier M."/>
            <person name="Venter J.C."/>
        </authorList>
    </citation>
    <scope>NUCLEOTIDE SEQUENCE [LARGE SCALE GENOMIC DNA]</scope>
    <source>
        <strain evidence="2 3">ATCC 23134</strain>
    </source>
</reference>
<organism evidence="2 3">
    <name type="scientific">Microscilla marina ATCC 23134</name>
    <dbReference type="NCBI Taxonomy" id="313606"/>
    <lineage>
        <taxon>Bacteria</taxon>
        <taxon>Pseudomonadati</taxon>
        <taxon>Bacteroidota</taxon>
        <taxon>Cytophagia</taxon>
        <taxon>Cytophagales</taxon>
        <taxon>Microscillaceae</taxon>
        <taxon>Microscilla</taxon>
    </lineage>
</organism>
<sequence>MSKIKKARKRVQEVQSFVKWAISLLYFIGMLYIFIFLRLQVPWGAKWAGVMLGMPYITLGIIASRYKPSIIFMVALAFYLFTEIVLLQYLHLPVSLFNQLWAKITVASILIVGSIAAYYSDKLKQKTKIS</sequence>
<keyword evidence="1" id="KW-1133">Transmembrane helix</keyword>
<protein>
    <recommendedName>
        <fullName evidence="4">DUF2069 domain-containing protein</fullName>
    </recommendedName>
</protein>
<evidence type="ECO:0008006" key="4">
    <source>
        <dbReference type="Google" id="ProtNLM"/>
    </source>
</evidence>
<keyword evidence="3" id="KW-1185">Reference proteome</keyword>